<keyword evidence="2" id="KW-1185">Reference proteome</keyword>
<gene>
    <name evidence="1" type="ORF">CI088_01360</name>
</gene>
<evidence type="ECO:0008006" key="3">
    <source>
        <dbReference type="Google" id="ProtNLM"/>
    </source>
</evidence>
<protein>
    <recommendedName>
        <fullName evidence="3">XRE family transcriptional regulator</fullName>
    </recommendedName>
</protein>
<name>A0A2W3ZLN8_9ENTE</name>
<evidence type="ECO:0000313" key="2">
    <source>
        <dbReference type="Proteomes" id="UP000249828"/>
    </source>
</evidence>
<comment type="caution">
    <text evidence="1">The sequence shown here is derived from an EMBL/GenBank/DDBJ whole genome shotgun (WGS) entry which is preliminary data.</text>
</comment>
<dbReference type="RefSeq" id="WP_111246926.1">
    <property type="nucleotide sequence ID" value="NZ_PIEU01000003.1"/>
</dbReference>
<accession>A0A2W3ZLN8</accession>
<dbReference type="EMBL" id="PIEU01000003">
    <property type="protein sequence ID" value="PZL77477.1"/>
    <property type="molecule type" value="Genomic_DNA"/>
</dbReference>
<proteinExistence type="predicted"/>
<evidence type="ECO:0000313" key="1">
    <source>
        <dbReference type="EMBL" id="PZL77477.1"/>
    </source>
</evidence>
<reference evidence="1 2" key="1">
    <citation type="submission" date="2017-11" db="EMBL/GenBank/DDBJ databases">
        <title>Draft genome sequence of Enterococcus plantarum TRW2 strain isolated from lettuce.</title>
        <authorList>
            <person name="Kim E.B."/>
            <person name="Marco M.L."/>
            <person name="Williams T.R."/>
            <person name="You I.H."/>
        </authorList>
    </citation>
    <scope>NUCLEOTIDE SEQUENCE [LARGE SCALE GENOMIC DNA]</scope>
    <source>
        <strain evidence="1 2">TRW2</strain>
    </source>
</reference>
<dbReference type="Proteomes" id="UP000249828">
    <property type="component" value="Unassembled WGS sequence"/>
</dbReference>
<dbReference type="AlphaFoldDB" id="A0A2W3ZLN8"/>
<sequence>MADIICIENLLKKYSLKEISDESEISYNTLKKMKYGERKITKFSLGDAIKLTTLWYRWEAAEEVEDESKKLTEESTWFDE</sequence>
<organism evidence="1 2">
    <name type="scientific">Enterococcus plantarum</name>
    <dbReference type="NCBI Taxonomy" id="1077675"/>
    <lineage>
        <taxon>Bacteria</taxon>
        <taxon>Bacillati</taxon>
        <taxon>Bacillota</taxon>
        <taxon>Bacilli</taxon>
        <taxon>Lactobacillales</taxon>
        <taxon>Enterococcaceae</taxon>
        <taxon>Enterococcus</taxon>
    </lineage>
</organism>